<proteinExistence type="predicted"/>
<accession>A0A448WBS8</accession>
<protein>
    <submittedName>
        <fullName evidence="1">Uncharacterized protein</fullName>
    </submittedName>
</protein>
<comment type="caution">
    <text evidence="1">The sequence shown here is derived from an EMBL/GenBank/DDBJ whole genome shotgun (WGS) entry which is preliminary data.</text>
</comment>
<sequence length="232" mass="26085">KGVYFLLWLRFSSSESRDYLVGQAQLTWSRLRGLLLQTPKSVLSTSSLSGKVAEAVFELDLRMAGHEEETNGQLKLALSYNNQLMESVFDSLPAILSAAQLTEGPLLKPVDSEKHNIRMQIRLTRVTGLKAALRASSPLPGLDSRLGLVGHLRMHCLLIVPGTELAPSLGRLYMHFCAQPPSVEWDDKSLKHRRDHINMLFHSNPIWIMGQLSFTQSGHNGRRCHDFPESRF</sequence>
<name>A0A448WBS8_9PLAT</name>
<evidence type="ECO:0000313" key="1">
    <source>
        <dbReference type="EMBL" id="VEL07900.1"/>
    </source>
</evidence>
<gene>
    <name evidence="1" type="ORF">PXEA_LOCUS1340</name>
</gene>
<dbReference type="EMBL" id="CAAALY010002703">
    <property type="protein sequence ID" value="VEL07900.1"/>
    <property type="molecule type" value="Genomic_DNA"/>
</dbReference>
<reference evidence="1" key="1">
    <citation type="submission" date="2018-11" db="EMBL/GenBank/DDBJ databases">
        <authorList>
            <consortium name="Pathogen Informatics"/>
        </authorList>
    </citation>
    <scope>NUCLEOTIDE SEQUENCE</scope>
</reference>
<feature type="non-terminal residue" evidence="1">
    <location>
        <position position="1"/>
    </location>
</feature>
<dbReference type="Proteomes" id="UP000784294">
    <property type="component" value="Unassembled WGS sequence"/>
</dbReference>
<dbReference type="AlphaFoldDB" id="A0A448WBS8"/>
<organism evidence="1 2">
    <name type="scientific">Protopolystoma xenopodis</name>
    <dbReference type="NCBI Taxonomy" id="117903"/>
    <lineage>
        <taxon>Eukaryota</taxon>
        <taxon>Metazoa</taxon>
        <taxon>Spiralia</taxon>
        <taxon>Lophotrochozoa</taxon>
        <taxon>Platyhelminthes</taxon>
        <taxon>Monogenea</taxon>
        <taxon>Polyopisthocotylea</taxon>
        <taxon>Polystomatidea</taxon>
        <taxon>Polystomatidae</taxon>
        <taxon>Protopolystoma</taxon>
    </lineage>
</organism>
<keyword evidence="2" id="KW-1185">Reference proteome</keyword>
<evidence type="ECO:0000313" key="2">
    <source>
        <dbReference type="Proteomes" id="UP000784294"/>
    </source>
</evidence>